<reference evidence="4" key="1">
    <citation type="submission" date="2024-04" db="UniProtKB">
        <authorList>
            <consortium name="EnsemblMetazoa"/>
        </authorList>
    </citation>
    <scope>IDENTIFICATION</scope>
    <source>
        <strain evidence="4">EBRO</strain>
    </source>
</reference>
<evidence type="ECO:0008006" key="6">
    <source>
        <dbReference type="Google" id="ProtNLM"/>
    </source>
</evidence>
<protein>
    <recommendedName>
        <fullName evidence="6">G-patch domain-containing protein</fullName>
    </recommendedName>
</protein>
<dbReference type="Pfam" id="PF01585">
    <property type="entry name" value="G-patch"/>
    <property type="match status" value="1"/>
</dbReference>
<sequence length="452" mass="50455">MGKSKRKYQANDIQEQAVSNQSTKVPNPKKKARAQESTREADAPVNDDVLDKYRLDHEVGDHWELRRMFLDKNFHLLPEDELECLAQVFMNIELMHCRYPPETMARVAELSEGIASEYRRRRCNMLQRTFVSASSAAASKVQRKPLALPVNNGAGSETPTQSMEKELGPFEPIRYPKTLEEMLRNIIVLNNAFDETMQAFGRLGVPGGWKMETEVSSGGPTTYVKVGRFIIGQVSGAGSQKTMEKQAKVAALKFLKKRCYTILRKKQPTEMDDVTLIPKTSAEDNDTDIKTEDPVEELVKLDSSNIGFQLMAKLGWKGGSLGTRGDGIIDPVSAQLKVGRKGLGHENPNESGTITISSYEKIKKQLIALRDGALQNHLVFSSDFTTQERAEIRLMATKVGGLKMKSIGSESKGLRQLAVYVPEVSPHAKLKKILVEKDPFYCEMYEVISPTA</sequence>
<accession>A0AAG5CRP5</accession>
<dbReference type="PROSITE" id="PS51827">
    <property type="entry name" value="XTBD"/>
    <property type="match status" value="1"/>
</dbReference>
<dbReference type="SMART" id="SM00443">
    <property type="entry name" value="G_patch"/>
    <property type="match status" value="1"/>
</dbReference>
<feature type="compositionally biased region" description="Basic and acidic residues" evidence="1">
    <location>
        <begin position="33"/>
        <end position="42"/>
    </location>
</feature>
<evidence type="ECO:0000259" key="3">
    <source>
        <dbReference type="PROSITE" id="PS51827"/>
    </source>
</evidence>
<dbReference type="PANTHER" id="PTHR20923:SF1">
    <property type="entry name" value="G PATCH DOMAIN AND ANKYRIN REPEAT-CONTAINING PROTEIN 1"/>
    <property type="match status" value="1"/>
</dbReference>
<dbReference type="AlphaFoldDB" id="A0AAG5CRP5"/>
<proteinExistence type="predicted"/>
<dbReference type="InterPro" id="IPR021859">
    <property type="entry name" value="XTBD"/>
</dbReference>
<evidence type="ECO:0000259" key="2">
    <source>
        <dbReference type="PROSITE" id="PS50174"/>
    </source>
</evidence>
<dbReference type="EnsemblMetazoa" id="ENSAATROPT001558">
    <property type="protein sequence ID" value="ENSAATROPP001501"/>
    <property type="gene ID" value="ENSAATROPG001235"/>
</dbReference>
<feature type="domain" description="G-patch" evidence="2">
    <location>
        <begin position="303"/>
        <end position="348"/>
    </location>
</feature>
<organism evidence="4 5">
    <name type="scientific">Anopheles atroparvus</name>
    <name type="common">European mosquito</name>
    <dbReference type="NCBI Taxonomy" id="41427"/>
    <lineage>
        <taxon>Eukaryota</taxon>
        <taxon>Metazoa</taxon>
        <taxon>Ecdysozoa</taxon>
        <taxon>Arthropoda</taxon>
        <taxon>Hexapoda</taxon>
        <taxon>Insecta</taxon>
        <taxon>Pterygota</taxon>
        <taxon>Neoptera</taxon>
        <taxon>Endopterygota</taxon>
        <taxon>Diptera</taxon>
        <taxon>Nematocera</taxon>
        <taxon>Culicoidea</taxon>
        <taxon>Culicidae</taxon>
        <taxon>Anophelinae</taxon>
        <taxon>Anopheles</taxon>
    </lineage>
</organism>
<evidence type="ECO:0000313" key="5">
    <source>
        <dbReference type="Proteomes" id="UP000075880"/>
    </source>
</evidence>
<evidence type="ECO:0000256" key="1">
    <source>
        <dbReference type="SAM" id="MobiDB-lite"/>
    </source>
</evidence>
<feature type="compositionally biased region" description="Polar residues" evidence="1">
    <location>
        <begin position="11"/>
        <end position="25"/>
    </location>
</feature>
<dbReference type="InterPro" id="IPR039146">
    <property type="entry name" value="GPANK1"/>
</dbReference>
<dbReference type="InterPro" id="IPR000467">
    <property type="entry name" value="G_patch_dom"/>
</dbReference>
<feature type="region of interest" description="Disordered" evidence="1">
    <location>
        <begin position="1"/>
        <end position="45"/>
    </location>
</feature>
<dbReference type="PANTHER" id="PTHR20923">
    <property type="entry name" value="BAT4 PROTEIN-RELATED"/>
    <property type="match status" value="1"/>
</dbReference>
<keyword evidence="5" id="KW-1185">Reference proteome</keyword>
<dbReference type="PROSITE" id="PS50174">
    <property type="entry name" value="G_PATCH"/>
    <property type="match status" value="1"/>
</dbReference>
<name>A0AAG5CRP5_ANOAO</name>
<feature type="domain" description="XRN2-binding (XTBD)" evidence="3">
    <location>
        <begin position="50"/>
        <end position="134"/>
    </location>
</feature>
<evidence type="ECO:0000313" key="4">
    <source>
        <dbReference type="EnsemblMetazoa" id="ENSAATROPP001501"/>
    </source>
</evidence>
<dbReference type="GO" id="GO:0003676">
    <property type="term" value="F:nucleic acid binding"/>
    <property type="evidence" value="ECO:0007669"/>
    <property type="project" value="InterPro"/>
</dbReference>
<dbReference type="Proteomes" id="UP000075880">
    <property type="component" value="Unassembled WGS sequence"/>
</dbReference>
<dbReference type="Pfam" id="PF11952">
    <property type="entry name" value="XTBD"/>
    <property type="match status" value="1"/>
</dbReference>